<organism evidence="1 2">
    <name type="scientific">Babesia duncani</name>
    <dbReference type="NCBI Taxonomy" id="323732"/>
    <lineage>
        <taxon>Eukaryota</taxon>
        <taxon>Sar</taxon>
        <taxon>Alveolata</taxon>
        <taxon>Apicomplexa</taxon>
        <taxon>Aconoidasida</taxon>
        <taxon>Piroplasmida</taxon>
        <taxon>Babesiidae</taxon>
        <taxon>Babesia</taxon>
    </lineage>
</organism>
<proteinExistence type="predicted"/>
<accession>A0AAD9UQ59</accession>
<dbReference type="Proteomes" id="UP001214638">
    <property type="component" value="Unassembled WGS sequence"/>
</dbReference>
<dbReference type="RefSeq" id="XP_067804389.1">
    <property type="nucleotide sequence ID" value="XM_067945598.1"/>
</dbReference>
<evidence type="ECO:0000313" key="2">
    <source>
        <dbReference type="Proteomes" id="UP001214638"/>
    </source>
</evidence>
<name>A0AAD9UQ59_9APIC</name>
<sequence length="70" mass="7915">MNEIQVPTTENTHHFDPESEEASLALAKKLEAELNEPQVRPPDSTFRDCLYGDDEDARLQEAIAKSLIDM</sequence>
<dbReference type="AlphaFoldDB" id="A0AAD9UQ59"/>
<evidence type="ECO:0000313" key="1">
    <source>
        <dbReference type="EMBL" id="KAK2197547.1"/>
    </source>
</evidence>
<reference evidence="1" key="1">
    <citation type="journal article" date="2023" name="Nat. Microbiol.">
        <title>Babesia duncani multi-omics identifies virulence factors and drug targets.</title>
        <authorList>
            <person name="Singh P."/>
            <person name="Lonardi S."/>
            <person name="Liang Q."/>
            <person name="Vydyam P."/>
            <person name="Khabirova E."/>
            <person name="Fang T."/>
            <person name="Gihaz S."/>
            <person name="Thekkiniath J."/>
            <person name="Munshi M."/>
            <person name="Abel S."/>
            <person name="Ciampossin L."/>
            <person name="Batugedara G."/>
            <person name="Gupta M."/>
            <person name="Lu X.M."/>
            <person name="Lenz T."/>
            <person name="Chakravarty S."/>
            <person name="Cornillot E."/>
            <person name="Hu Y."/>
            <person name="Ma W."/>
            <person name="Gonzalez L.M."/>
            <person name="Sanchez S."/>
            <person name="Estrada K."/>
            <person name="Sanchez-Flores A."/>
            <person name="Montero E."/>
            <person name="Harb O.S."/>
            <person name="Le Roch K.G."/>
            <person name="Mamoun C.B."/>
        </authorList>
    </citation>
    <scope>NUCLEOTIDE SEQUENCE</scope>
    <source>
        <strain evidence="1">WA1</strain>
    </source>
</reference>
<comment type="caution">
    <text evidence="1">The sequence shown here is derived from an EMBL/GenBank/DDBJ whole genome shotgun (WGS) entry which is preliminary data.</text>
</comment>
<dbReference type="EMBL" id="JALLKP010000001">
    <property type="protein sequence ID" value="KAK2197547.1"/>
    <property type="molecule type" value="Genomic_DNA"/>
</dbReference>
<dbReference type="GeneID" id="94334847"/>
<dbReference type="KEGG" id="bdw:94334847"/>
<protein>
    <submittedName>
        <fullName evidence="1">Uncharacterized protein</fullName>
    </submittedName>
</protein>
<gene>
    <name evidence="1" type="ORF">BdWA1_000549</name>
</gene>
<keyword evidence="2" id="KW-1185">Reference proteome</keyword>